<gene>
    <name evidence="1" type="ORF">POVWA2_075380</name>
</gene>
<organism evidence="1 2">
    <name type="scientific">Plasmodium ovale wallikeri</name>
    <dbReference type="NCBI Taxonomy" id="864142"/>
    <lineage>
        <taxon>Eukaryota</taxon>
        <taxon>Sar</taxon>
        <taxon>Alveolata</taxon>
        <taxon>Apicomplexa</taxon>
        <taxon>Aconoidasida</taxon>
        <taxon>Haemosporida</taxon>
        <taxon>Plasmodiidae</taxon>
        <taxon>Plasmodium</taxon>
        <taxon>Plasmodium (Plasmodium)</taxon>
    </lineage>
</organism>
<dbReference type="Pfam" id="PF05795">
    <property type="entry name" value="Plasmodium_Vir"/>
    <property type="match status" value="1"/>
</dbReference>
<name>A0A1A9AKR1_PLAOA</name>
<protein>
    <submittedName>
        <fullName evidence="1">PIR Superfamily Protein</fullName>
    </submittedName>
</protein>
<evidence type="ECO:0000313" key="2">
    <source>
        <dbReference type="Proteomes" id="UP000078550"/>
    </source>
</evidence>
<proteinExistence type="predicted"/>
<sequence length="135" mass="14901">MCPFFAEEFLEISLETLKCPEKIQTPRDAAPEASATHHPAELEQEFGPGALGSATSDIGAKVGHSVLCIALVLLTATALYRYIPVSSWIHKLRGYGHDSINDMDGGEMERFLLNTQESADMFFGDTQNYISYQPM</sequence>
<dbReference type="InterPro" id="IPR008780">
    <property type="entry name" value="Plasmodium_Vir"/>
</dbReference>
<dbReference type="EMBL" id="FLRE01001587">
    <property type="protein sequence ID" value="SBT56810.1"/>
    <property type="molecule type" value="Genomic_DNA"/>
</dbReference>
<reference evidence="2" key="1">
    <citation type="submission" date="2016-05" db="EMBL/GenBank/DDBJ databases">
        <authorList>
            <person name="Naeem Raeece"/>
        </authorList>
    </citation>
    <scope>NUCLEOTIDE SEQUENCE [LARGE SCALE GENOMIC DNA]</scope>
</reference>
<evidence type="ECO:0000313" key="1">
    <source>
        <dbReference type="EMBL" id="SBT56810.1"/>
    </source>
</evidence>
<dbReference type="AlphaFoldDB" id="A0A1A9AKR1"/>
<dbReference type="Proteomes" id="UP000078550">
    <property type="component" value="Unassembled WGS sequence"/>
</dbReference>
<accession>A0A1A9AKR1</accession>